<proteinExistence type="predicted"/>
<organism evidence="3 4">
    <name type="scientific">Paenibacillus physcomitrellae</name>
    <dbReference type="NCBI Taxonomy" id="1619311"/>
    <lineage>
        <taxon>Bacteria</taxon>
        <taxon>Bacillati</taxon>
        <taxon>Bacillota</taxon>
        <taxon>Bacilli</taxon>
        <taxon>Bacillales</taxon>
        <taxon>Paenibacillaceae</taxon>
        <taxon>Paenibacillus</taxon>
    </lineage>
</organism>
<dbReference type="Proteomes" id="UP000609323">
    <property type="component" value="Unassembled WGS sequence"/>
</dbReference>
<feature type="transmembrane region" description="Helical" evidence="2">
    <location>
        <begin position="20"/>
        <end position="37"/>
    </location>
</feature>
<evidence type="ECO:0000313" key="4">
    <source>
        <dbReference type="Proteomes" id="UP000609323"/>
    </source>
</evidence>
<keyword evidence="2" id="KW-0472">Membrane</keyword>
<name>A0ABQ1GP61_9BACL</name>
<comment type="caution">
    <text evidence="3">The sequence shown here is derived from an EMBL/GenBank/DDBJ whole genome shotgun (WGS) entry which is preliminary data.</text>
</comment>
<feature type="compositionally biased region" description="Gly residues" evidence="1">
    <location>
        <begin position="64"/>
        <end position="73"/>
    </location>
</feature>
<accession>A0ABQ1GP61</accession>
<feature type="region of interest" description="Disordered" evidence="1">
    <location>
        <begin position="42"/>
        <end position="73"/>
    </location>
</feature>
<reference evidence="4" key="1">
    <citation type="journal article" date="2019" name="Int. J. Syst. Evol. Microbiol.">
        <title>The Global Catalogue of Microorganisms (GCM) 10K type strain sequencing project: providing services to taxonomists for standard genome sequencing and annotation.</title>
        <authorList>
            <consortium name="The Broad Institute Genomics Platform"/>
            <consortium name="The Broad Institute Genome Sequencing Center for Infectious Disease"/>
            <person name="Wu L."/>
            <person name="Ma J."/>
        </authorList>
    </citation>
    <scope>NUCLEOTIDE SEQUENCE [LARGE SCALE GENOMIC DNA]</scope>
    <source>
        <strain evidence="4">CGMCC 1.15044</strain>
    </source>
</reference>
<evidence type="ECO:0000313" key="3">
    <source>
        <dbReference type="EMBL" id="GGA47651.1"/>
    </source>
</evidence>
<evidence type="ECO:0000256" key="2">
    <source>
        <dbReference type="SAM" id="Phobius"/>
    </source>
</evidence>
<gene>
    <name evidence="3" type="ORF">GCM10010917_36180</name>
</gene>
<sequence>MKEYWFPWESMNFITTPWKFQLTLVGSAVILSIVSWFRQAGGKSQNSKSQNSKSHKKPPSNGSGSNGGGSIGN</sequence>
<feature type="compositionally biased region" description="Low complexity" evidence="1">
    <location>
        <begin position="42"/>
        <end position="52"/>
    </location>
</feature>
<keyword evidence="4" id="KW-1185">Reference proteome</keyword>
<keyword evidence="2" id="KW-1133">Transmembrane helix</keyword>
<keyword evidence="2" id="KW-0812">Transmembrane</keyword>
<evidence type="ECO:0000256" key="1">
    <source>
        <dbReference type="SAM" id="MobiDB-lite"/>
    </source>
</evidence>
<dbReference type="EMBL" id="BMHF01000016">
    <property type="protein sequence ID" value="GGA47651.1"/>
    <property type="molecule type" value="Genomic_DNA"/>
</dbReference>
<dbReference type="RefSeq" id="WP_094092747.1">
    <property type="nucleotide sequence ID" value="NZ_BMHF01000016.1"/>
</dbReference>
<protein>
    <submittedName>
        <fullName evidence="3">Uncharacterized protein</fullName>
    </submittedName>
</protein>